<dbReference type="EMBL" id="BSBI01000010">
    <property type="protein sequence ID" value="GLF97216.1"/>
    <property type="molecule type" value="Genomic_DNA"/>
</dbReference>
<dbReference type="PROSITE" id="PS50943">
    <property type="entry name" value="HTH_CROC1"/>
    <property type="match status" value="1"/>
</dbReference>
<dbReference type="Gene3D" id="1.10.260.40">
    <property type="entry name" value="lambda repressor-like DNA-binding domains"/>
    <property type="match status" value="1"/>
</dbReference>
<dbReference type="SUPFAM" id="SSF47413">
    <property type="entry name" value="lambda repressor-like DNA-binding domains"/>
    <property type="match status" value="1"/>
</dbReference>
<evidence type="ECO:0000313" key="2">
    <source>
        <dbReference type="EMBL" id="GLF97216.1"/>
    </source>
</evidence>
<comment type="caution">
    <text evidence="2">The sequence shown here is derived from an EMBL/GenBank/DDBJ whole genome shotgun (WGS) entry which is preliminary data.</text>
</comment>
<dbReference type="Pfam" id="PF19054">
    <property type="entry name" value="DUF5753"/>
    <property type="match status" value="1"/>
</dbReference>
<protein>
    <submittedName>
        <fullName evidence="2">Scr1 family TA system antitoxin-like transcriptional regulator</fullName>
    </submittedName>
</protein>
<sequence length="275" mass="31115">MADKDDSRHRSPQEFYGDELARRRNKAGLTQAQLGEQCVISPQMIAHFEAGRRRPRPDDAKRLDQILGTDGFFHRWRKSMDEGRFPDHFATAAELEALARVLKYYGAALIPGILQTPDYARAVFEAFHANYTKEGIDRSVGIRMERSALLKDPDREFWVLLDEAAIRRPVGGRAVMAEQLRHIADLARQGRIRLHILPMEIGAHALLESMVWLLRFEDAPPVAYVEGLKTGRIHDHPAIVRDIDSSYDLALGDALPMASSLALLEHVAKEFESDQ</sequence>
<dbReference type="SMART" id="SM00530">
    <property type="entry name" value="HTH_XRE"/>
    <property type="match status" value="1"/>
</dbReference>
<keyword evidence="3" id="KW-1185">Reference proteome</keyword>
<dbReference type="CDD" id="cd00093">
    <property type="entry name" value="HTH_XRE"/>
    <property type="match status" value="1"/>
</dbReference>
<accession>A0ABQ5P3P5</accession>
<gene>
    <name evidence="2" type="ORF">SYYSPA8_22985</name>
</gene>
<name>A0ABQ5P3P5_9ACTN</name>
<dbReference type="Proteomes" id="UP001291653">
    <property type="component" value="Unassembled WGS sequence"/>
</dbReference>
<dbReference type="InterPro" id="IPR010982">
    <property type="entry name" value="Lambda_DNA-bd_dom_sf"/>
</dbReference>
<dbReference type="InterPro" id="IPR043917">
    <property type="entry name" value="DUF5753"/>
</dbReference>
<feature type="domain" description="HTH cro/C1-type" evidence="1">
    <location>
        <begin position="20"/>
        <end position="72"/>
    </location>
</feature>
<dbReference type="RefSeq" id="WP_323449225.1">
    <property type="nucleotide sequence ID" value="NZ_BSBI01000010.1"/>
</dbReference>
<organism evidence="2 3">
    <name type="scientific">Streptomyces yaizuensis</name>
    <dbReference type="NCBI Taxonomy" id="2989713"/>
    <lineage>
        <taxon>Bacteria</taxon>
        <taxon>Bacillati</taxon>
        <taxon>Actinomycetota</taxon>
        <taxon>Actinomycetes</taxon>
        <taxon>Kitasatosporales</taxon>
        <taxon>Streptomycetaceae</taxon>
        <taxon>Streptomyces</taxon>
    </lineage>
</organism>
<evidence type="ECO:0000259" key="1">
    <source>
        <dbReference type="PROSITE" id="PS50943"/>
    </source>
</evidence>
<dbReference type="InterPro" id="IPR001387">
    <property type="entry name" value="Cro/C1-type_HTH"/>
</dbReference>
<proteinExistence type="predicted"/>
<evidence type="ECO:0000313" key="3">
    <source>
        <dbReference type="Proteomes" id="UP001291653"/>
    </source>
</evidence>
<dbReference type="Pfam" id="PF13560">
    <property type="entry name" value="HTH_31"/>
    <property type="match status" value="1"/>
</dbReference>
<reference evidence="2 3" key="1">
    <citation type="submission" date="2022-10" db="EMBL/GenBank/DDBJ databases">
        <title>Draft genome sequence of Streptomyces sp. YSPA8.</title>
        <authorList>
            <person name="Moriuchi R."/>
            <person name="Dohra H."/>
            <person name="Yamamura H."/>
            <person name="Kodani S."/>
        </authorList>
    </citation>
    <scope>NUCLEOTIDE SEQUENCE [LARGE SCALE GENOMIC DNA]</scope>
    <source>
        <strain evidence="2 3">YSPA8</strain>
    </source>
</reference>